<evidence type="ECO:0000313" key="2">
    <source>
        <dbReference type="Proteomes" id="UP000663935"/>
    </source>
</evidence>
<keyword evidence="2" id="KW-1185">Reference proteome</keyword>
<evidence type="ECO:0000313" key="1">
    <source>
        <dbReference type="EMBL" id="QTD37245.1"/>
    </source>
</evidence>
<protein>
    <submittedName>
        <fullName evidence="1">Uncharacterized protein</fullName>
    </submittedName>
</protein>
<sequence>MKHLLKYPYFKLLFTVIFALVFNNKLQANTLPVSSNLSSISFSTNNFNEEENDVLIDVIIFAEQQKEEEESFSNNFSGTLSSNIAYIQNNIHFYKCIDGHLFSSAKKRFYILYCQLKTHF</sequence>
<dbReference type="Proteomes" id="UP000663935">
    <property type="component" value="Chromosome"/>
</dbReference>
<reference evidence="1 2" key="1">
    <citation type="submission" date="2021-03" db="EMBL/GenBank/DDBJ databases">
        <title>Complete genome of Polaribacter_sp.G4M1.</title>
        <authorList>
            <person name="Jeong S.W."/>
            <person name="Bae J.W."/>
        </authorList>
    </citation>
    <scope>NUCLEOTIDE SEQUENCE [LARGE SCALE GENOMIC DNA]</scope>
    <source>
        <strain evidence="1 2">G4M1</strain>
    </source>
</reference>
<dbReference type="RefSeq" id="WP_207971417.1">
    <property type="nucleotide sequence ID" value="NZ_CP071795.1"/>
</dbReference>
<gene>
    <name evidence="1" type="ORF">JL193_14205</name>
</gene>
<dbReference type="EMBL" id="CP071795">
    <property type="protein sequence ID" value="QTD37245.1"/>
    <property type="molecule type" value="Genomic_DNA"/>
</dbReference>
<name>A0ABX7SV98_9FLAO</name>
<proteinExistence type="predicted"/>
<organism evidence="1 2">
    <name type="scientific">Polaribacter batillariae</name>
    <dbReference type="NCBI Taxonomy" id="2808900"/>
    <lineage>
        <taxon>Bacteria</taxon>
        <taxon>Pseudomonadati</taxon>
        <taxon>Bacteroidota</taxon>
        <taxon>Flavobacteriia</taxon>
        <taxon>Flavobacteriales</taxon>
        <taxon>Flavobacteriaceae</taxon>
    </lineage>
</organism>
<accession>A0ABX7SV98</accession>